<gene>
    <name evidence="2" type="ORF">NCTC13296_03064</name>
</gene>
<feature type="transmembrane region" description="Helical" evidence="1">
    <location>
        <begin position="6"/>
        <end position="30"/>
    </location>
</feature>
<dbReference type="EMBL" id="UGVI01000001">
    <property type="protein sequence ID" value="SUE16196.1"/>
    <property type="molecule type" value="Genomic_DNA"/>
</dbReference>
<reference evidence="2 3" key="1">
    <citation type="submission" date="2018-06" db="EMBL/GenBank/DDBJ databases">
        <authorList>
            <consortium name="Pathogen Informatics"/>
            <person name="Doyle S."/>
        </authorList>
    </citation>
    <scope>NUCLEOTIDE SEQUENCE [LARGE SCALE GENOMIC DNA]</scope>
    <source>
        <strain evidence="2 3">NCTC13296</strain>
    </source>
</reference>
<name>A0A379M366_9NOCA</name>
<dbReference type="Proteomes" id="UP000254569">
    <property type="component" value="Unassembled WGS sequence"/>
</dbReference>
<proteinExistence type="predicted"/>
<protein>
    <submittedName>
        <fullName evidence="2">Uncharacterized protein</fullName>
    </submittedName>
</protein>
<sequence>MLELFGVIVVWLTVAVVAVGTVIMFVVSTLSPHFGQRKAKGPRLDKATAARNK</sequence>
<evidence type="ECO:0000313" key="3">
    <source>
        <dbReference type="Proteomes" id="UP000254569"/>
    </source>
</evidence>
<evidence type="ECO:0000313" key="2">
    <source>
        <dbReference type="EMBL" id="SUE16196.1"/>
    </source>
</evidence>
<organism evidence="2 3">
    <name type="scientific">Rhodococcus gordoniae</name>
    <dbReference type="NCBI Taxonomy" id="223392"/>
    <lineage>
        <taxon>Bacteria</taxon>
        <taxon>Bacillati</taxon>
        <taxon>Actinomycetota</taxon>
        <taxon>Actinomycetes</taxon>
        <taxon>Mycobacteriales</taxon>
        <taxon>Nocardiaceae</taxon>
        <taxon>Rhodococcus</taxon>
    </lineage>
</organism>
<evidence type="ECO:0000256" key="1">
    <source>
        <dbReference type="SAM" id="Phobius"/>
    </source>
</evidence>
<dbReference type="GeneID" id="66742802"/>
<dbReference type="RefSeq" id="WP_016933301.1">
    <property type="nucleotide sequence ID" value="NZ_CP101467.1"/>
</dbReference>
<dbReference type="AlphaFoldDB" id="A0A379M366"/>
<keyword evidence="1" id="KW-0812">Transmembrane</keyword>
<keyword evidence="1" id="KW-1133">Transmembrane helix</keyword>
<keyword evidence="3" id="KW-1185">Reference proteome</keyword>
<accession>A0A379M366</accession>
<keyword evidence="1" id="KW-0472">Membrane</keyword>